<sequence length="40" mass="4679">MDDIDREIVPLNKFEENLYTSTPISDLSSNSTRTIRDYDN</sequence>
<reference evidence="1" key="1">
    <citation type="submission" date="2021-02" db="EMBL/GenBank/DDBJ databases">
        <authorList>
            <person name="Nowell W R."/>
        </authorList>
    </citation>
    <scope>NUCLEOTIDE SEQUENCE</scope>
</reference>
<proteinExistence type="predicted"/>
<comment type="caution">
    <text evidence="1">The sequence shown here is derived from an EMBL/GenBank/DDBJ whole genome shotgun (WGS) entry which is preliminary data.</text>
</comment>
<dbReference type="AlphaFoldDB" id="A0A815JSZ2"/>
<gene>
    <name evidence="1" type="ORF">SEV965_LOCUS30689</name>
</gene>
<feature type="non-terminal residue" evidence="1">
    <location>
        <position position="1"/>
    </location>
</feature>
<protein>
    <submittedName>
        <fullName evidence="1">Uncharacterized protein</fullName>
    </submittedName>
</protein>
<organism evidence="1 2">
    <name type="scientific">Rotaria sordida</name>
    <dbReference type="NCBI Taxonomy" id="392033"/>
    <lineage>
        <taxon>Eukaryota</taxon>
        <taxon>Metazoa</taxon>
        <taxon>Spiralia</taxon>
        <taxon>Gnathifera</taxon>
        <taxon>Rotifera</taxon>
        <taxon>Eurotatoria</taxon>
        <taxon>Bdelloidea</taxon>
        <taxon>Philodinida</taxon>
        <taxon>Philodinidae</taxon>
        <taxon>Rotaria</taxon>
    </lineage>
</organism>
<accession>A0A815JSZ2</accession>
<dbReference type="Proteomes" id="UP000663889">
    <property type="component" value="Unassembled WGS sequence"/>
</dbReference>
<name>A0A815JSZ2_9BILA</name>
<dbReference type="EMBL" id="CAJNOU010003361">
    <property type="protein sequence ID" value="CAF1386420.1"/>
    <property type="molecule type" value="Genomic_DNA"/>
</dbReference>
<evidence type="ECO:0000313" key="2">
    <source>
        <dbReference type="Proteomes" id="UP000663889"/>
    </source>
</evidence>
<evidence type="ECO:0000313" key="1">
    <source>
        <dbReference type="EMBL" id="CAF1386420.1"/>
    </source>
</evidence>